<keyword evidence="3" id="KW-1185">Reference proteome</keyword>
<protein>
    <submittedName>
        <fullName evidence="2">Uncharacterized protein</fullName>
    </submittedName>
</protein>
<comment type="caution">
    <text evidence="2">The sequence shown here is derived from an EMBL/GenBank/DDBJ whole genome shotgun (WGS) entry which is preliminary data.</text>
</comment>
<sequence>MEEERKANENTQGPHSEKNQPEPSSFGQNIHASGRRNCHGSSIIFAPTRNDWGLPKNMNKNIKGMLPQLMMMMQKNQEREEERDMRQIEIDEECCLQEEHRHMEDEVPQDWMNMEILMMFEKVTGVDPASMWDIYGG</sequence>
<evidence type="ECO:0000313" key="3">
    <source>
        <dbReference type="Proteomes" id="UP000765509"/>
    </source>
</evidence>
<name>A0A9Q3IY17_9BASI</name>
<dbReference type="EMBL" id="AVOT02057818">
    <property type="protein sequence ID" value="MBW0551860.1"/>
    <property type="molecule type" value="Genomic_DNA"/>
</dbReference>
<feature type="region of interest" description="Disordered" evidence="1">
    <location>
        <begin position="1"/>
        <end position="42"/>
    </location>
</feature>
<feature type="compositionally biased region" description="Polar residues" evidence="1">
    <location>
        <begin position="21"/>
        <end position="31"/>
    </location>
</feature>
<evidence type="ECO:0000256" key="1">
    <source>
        <dbReference type="SAM" id="MobiDB-lite"/>
    </source>
</evidence>
<proteinExistence type="predicted"/>
<dbReference type="AlphaFoldDB" id="A0A9Q3IY17"/>
<evidence type="ECO:0000313" key="2">
    <source>
        <dbReference type="EMBL" id="MBW0551860.1"/>
    </source>
</evidence>
<accession>A0A9Q3IY17</accession>
<dbReference type="Proteomes" id="UP000765509">
    <property type="component" value="Unassembled WGS sequence"/>
</dbReference>
<gene>
    <name evidence="2" type="ORF">O181_091575</name>
</gene>
<reference evidence="2" key="1">
    <citation type="submission" date="2021-03" db="EMBL/GenBank/DDBJ databases">
        <title>Draft genome sequence of rust myrtle Austropuccinia psidii MF-1, a brazilian biotype.</title>
        <authorList>
            <person name="Quecine M.C."/>
            <person name="Pachon D.M.R."/>
            <person name="Bonatelli M.L."/>
            <person name="Correr F.H."/>
            <person name="Franceschini L.M."/>
            <person name="Leite T.F."/>
            <person name="Margarido G.R.A."/>
            <person name="Almeida C.A."/>
            <person name="Ferrarezi J.A."/>
            <person name="Labate C.A."/>
        </authorList>
    </citation>
    <scope>NUCLEOTIDE SEQUENCE</scope>
    <source>
        <strain evidence="2">MF-1</strain>
    </source>
</reference>
<organism evidence="2 3">
    <name type="scientific">Austropuccinia psidii MF-1</name>
    <dbReference type="NCBI Taxonomy" id="1389203"/>
    <lineage>
        <taxon>Eukaryota</taxon>
        <taxon>Fungi</taxon>
        <taxon>Dikarya</taxon>
        <taxon>Basidiomycota</taxon>
        <taxon>Pucciniomycotina</taxon>
        <taxon>Pucciniomycetes</taxon>
        <taxon>Pucciniales</taxon>
        <taxon>Sphaerophragmiaceae</taxon>
        <taxon>Austropuccinia</taxon>
    </lineage>
</organism>